<dbReference type="Gene3D" id="3.40.630.10">
    <property type="entry name" value="Zn peptidases"/>
    <property type="match status" value="1"/>
</dbReference>
<evidence type="ECO:0000313" key="8">
    <source>
        <dbReference type="EMBL" id="AMP08914.1"/>
    </source>
</evidence>
<dbReference type="RefSeq" id="WP_061532589.1">
    <property type="nucleotide sequence ID" value="NZ_CP013233.1"/>
</dbReference>
<feature type="chain" id="PRO_5007277172" evidence="6">
    <location>
        <begin position="30"/>
        <end position="414"/>
    </location>
</feature>
<protein>
    <submittedName>
        <fullName evidence="8">M42 glutamyl aminopeptidase family protein</fullName>
    </submittedName>
</protein>
<dbReference type="SUPFAM" id="SSF55031">
    <property type="entry name" value="Bacterial exopeptidase dimerisation domain"/>
    <property type="match status" value="1"/>
</dbReference>
<feature type="signal peptide" evidence="6">
    <location>
        <begin position="1"/>
        <end position="29"/>
    </location>
</feature>
<keyword evidence="4" id="KW-0862">Zinc</keyword>
<dbReference type="GO" id="GO:0004177">
    <property type="term" value="F:aminopeptidase activity"/>
    <property type="evidence" value="ECO:0007669"/>
    <property type="project" value="UniProtKB-KW"/>
</dbReference>
<reference evidence="8 9" key="1">
    <citation type="submission" date="2015-11" db="EMBL/GenBank/DDBJ databases">
        <title>Exploring the genomic traits of fungus-feeding bacterial genus Collimonas.</title>
        <authorList>
            <person name="Song C."/>
            <person name="Schmidt R."/>
            <person name="de Jager V."/>
            <person name="Krzyzanowska D."/>
            <person name="Jongedijk E."/>
            <person name="Cankar K."/>
            <person name="Beekwilder J."/>
            <person name="van Veen A."/>
            <person name="de Boer W."/>
            <person name="van Veen J.A."/>
            <person name="Garbeva P."/>
        </authorList>
    </citation>
    <scope>NUCLEOTIDE SEQUENCE [LARGE SCALE GENOMIC DNA]</scope>
    <source>
        <strain evidence="8 9">Ter282</strain>
    </source>
</reference>
<dbReference type="InterPro" id="IPR017150">
    <property type="entry name" value="Pept_M20_glutamate_carboxypep"/>
</dbReference>
<evidence type="ECO:0000256" key="5">
    <source>
        <dbReference type="PIRSR" id="PIRSR037238-1"/>
    </source>
</evidence>
<evidence type="ECO:0000256" key="3">
    <source>
        <dbReference type="ARBA" id="ARBA00022801"/>
    </source>
</evidence>
<dbReference type="NCBIfam" id="NF004788">
    <property type="entry name" value="PRK06133.1"/>
    <property type="match status" value="1"/>
</dbReference>
<evidence type="ECO:0000256" key="2">
    <source>
        <dbReference type="ARBA" id="ARBA00022723"/>
    </source>
</evidence>
<dbReference type="CDD" id="cd03885">
    <property type="entry name" value="M20_CPDG2"/>
    <property type="match status" value="1"/>
</dbReference>
<keyword evidence="3" id="KW-0378">Hydrolase</keyword>
<keyword evidence="9" id="KW-1185">Reference proteome</keyword>
<keyword evidence="6" id="KW-0732">Signal</keyword>
<dbReference type="PANTHER" id="PTHR43808">
    <property type="entry name" value="ACETYLORNITHINE DEACETYLASE"/>
    <property type="match status" value="1"/>
</dbReference>
<dbReference type="PATRIC" id="fig|279058.17.peg.1211"/>
<feature type="active site" evidence="5">
    <location>
        <position position="116"/>
    </location>
</feature>
<dbReference type="Pfam" id="PF07687">
    <property type="entry name" value="M20_dimer"/>
    <property type="match status" value="1"/>
</dbReference>
<dbReference type="Gene3D" id="3.30.70.360">
    <property type="match status" value="1"/>
</dbReference>
<sequence length="414" mass="43898">MKFRFTRPALISSLSLGVLLGAAAPAALAEPYQPVYEKAEQSKDDALKLLERLVNIDSGTADEQGLQQVGAIVIEELKKLGAQVETYPATPAVGNNIVATLRGSGQVKILLMAHMDTVFKAGAAKARPFYIKDKRAYGPGVMDDKGGVVAGLYALKILQQLHFTDYGQITFLLNTNEETGSAGSRTLIEKIAKQHDVTLNLEPGRPADGLVIWRKGSGTAEVDVIGKAAHAGVAPESGRNAAMEVAHQVLQLGQLGNPNKHTTVNFTVINAGGSKNVIPDHATAFADVRVAVPEEFDRVEQDLAKIAQKKLIPDTQVSTKLTRGFPPMPKNPQSDALAAKAQAIYAELGRTLTLEGSGGAADASLSAGVGTPTLDGFGIVGGGIHTPEEYAEVDSVVPRFYLLTRMLMDLSSRK</sequence>
<dbReference type="Proteomes" id="UP000071778">
    <property type="component" value="Chromosome"/>
</dbReference>
<organism evidence="8 9">
    <name type="scientific">Collimonas arenae</name>
    <dbReference type="NCBI Taxonomy" id="279058"/>
    <lineage>
        <taxon>Bacteria</taxon>
        <taxon>Pseudomonadati</taxon>
        <taxon>Pseudomonadota</taxon>
        <taxon>Betaproteobacteria</taxon>
        <taxon>Burkholderiales</taxon>
        <taxon>Oxalobacteraceae</taxon>
        <taxon>Collimonas</taxon>
    </lineage>
</organism>
<keyword evidence="2" id="KW-0479">Metal-binding</keyword>
<dbReference type="PANTHER" id="PTHR43808:SF10">
    <property type="entry name" value="BLL3749 PROTEIN"/>
    <property type="match status" value="1"/>
</dbReference>
<proteinExistence type="predicted"/>
<evidence type="ECO:0000259" key="7">
    <source>
        <dbReference type="Pfam" id="PF07687"/>
    </source>
</evidence>
<feature type="domain" description="Peptidase M20 dimerisation" evidence="7">
    <location>
        <begin position="214"/>
        <end position="313"/>
    </location>
</feature>
<dbReference type="PIRSF" id="PIRSF037238">
    <property type="entry name" value="Carboxypeptidase_G2"/>
    <property type="match status" value="1"/>
</dbReference>
<dbReference type="OrthoDB" id="9776600at2"/>
<dbReference type="AlphaFoldDB" id="A0A127PMK2"/>
<keyword evidence="8" id="KW-0031">Aminopeptidase</keyword>
<dbReference type="InterPro" id="IPR036264">
    <property type="entry name" value="Bact_exopeptidase_dim_dom"/>
</dbReference>
<dbReference type="SUPFAM" id="SSF53187">
    <property type="entry name" value="Zn-dependent exopeptidases"/>
    <property type="match status" value="1"/>
</dbReference>
<comment type="cofactor">
    <cofactor evidence="1">
        <name>Zn(2+)</name>
        <dbReference type="ChEBI" id="CHEBI:29105"/>
    </cofactor>
</comment>
<dbReference type="InterPro" id="IPR002933">
    <property type="entry name" value="Peptidase_M20"/>
</dbReference>
<dbReference type="InterPro" id="IPR011650">
    <property type="entry name" value="Peptidase_M20_dimer"/>
</dbReference>
<accession>A0A127PMK2</accession>
<gene>
    <name evidence="8" type="ORF">CAter282_1120</name>
</gene>
<dbReference type="PROSITE" id="PS00758">
    <property type="entry name" value="ARGE_DAPE_CPG2_1"/>
    <property type="match status" value="1"/>
</dbReference>
<evidence type="ECO:0000256" key="4">
    <source>
        <dbReference type="ARBA" id="ARBA00022833"/>
    </source>
</evidence>
<dbReference type="InterPro" id="IPR050072">
    <property type="entry name" value="Peptidase_M20A"/>
</dbReference>
<dbReference type="InterPro" id="IPR001261">
    <property type="entry name" value="ArgE/DapE_CS"/>
</dbReference>
<dbReference type="EMBL" id="CP013235">
    <property type="protein sequence ID" value="AMP08914.1"/>
    <property type="molecule type" value="Genomic_DNA"/>
</dbReference>
<keyword evidence="8" id="KW-0645">Protease</keyword>
<feature type="active site" description="Proton acceptor" evidence="5">
    <location>
        <position position="177"/>
    </location>
</feature>
<evidence type="ECO:0000313" key="9">
    <source>
        <dbReference type="Proteomes" id="UP000071778"/>
    </source>
</evidence>
<dbReference type="GO" id="GO:0046872">
    <property type="term" value="F:metal ion binding"/>
    <property type="evidence" value="ECO:0007669"/>
    <property type="project" value="UniProtKB-KW"/>
</dbReference>
<evidence type="ECO:0000256" key="1">
    <source>
        <dbReference type="ARBA" id="ARBA00001947"/>
    </source>
</evidence>
<name>A0A127PMK2_9BURK</name>
<evidence type="ECO:0000256" key="6">
    <source>
        <dbReference type="SAM" id="SignalP"/>
    </source>
</evidence>
<dbReference type="Pfam" id="PF01546">
    <property type="entry name" value="Peptidase_M20"/>
    <property type="match status" value="1"/>
</dbReference>